<dbReference type="OrthoDB" id="2417909at2"/>
<evidence type="ECO:0000259" key="1">
    <source>
        <dbReference type="Pfam" id="PF06114"/>
    </source>
</evidence>
<dbReference type="EMBL" id="FOXD01000003">
    <property type="protein sequence ID" value="SFP17299.1"/>
    <property type="molecule type" value="Genomic_DNA"/>
</dbReference>
<accession>A0A1I5N602</accession>
<feature type="domain" description="IrrE N-terminal-like" evidence="1">
    <location>
        <begin position="39"/>
        <end position="144"/>
    </location>
</feature>
<evidence type="ECO:0000313" key="2">
    <source>
        <dbReference type="EMBL" id="SFP17299.1"/>
    </source>
</evidence>
<sequence>MHHTHREDYVLKMYRYLRIYTPREIDEQIISRRLRIFLKYHDRGSTYKEHGRFRAIYLQRGLTPEDHRIQFFHELGHLMRHDSNRMFISGGLADYLEWDTRLFEMYAALPHHMLRGYDWDAPDIIEQLANDFVVPADFAEKRLNQLYRQSIVQPVVTRKTDPQLPTHSESYDPANWSYETQRIMSQLQEQIGEEVVNYVGLLRND</sequence>
<dbReference type="InterPro" id="IPR010359">
    <property type="entry name" value="IrrE_HExxH"/>
</dbReference>
<dbReference type="RefSeq" id="WP_093335185.1">
    <property type="nucleotide sequence ID" value="NZ_FOXD01000003.1"/>
</dbReference>
<proteinExistence type="predicted"/>
<reference evidence="3" key="1">
    <citation type="submission" date="2016-10" db="EMBL/GenBank/DDBJ databases">
        <authorList>
            <person name="Varghese N."/>
            <person name="Submissions S."/>
        </authorList>
    </citation>
    <scope>NUCLEOTIDE SEQUENCE [LARGE SCALE GENOMIC DNA]</scope>
    <source>
        <strain evidence="3">S7</strain>
    </source>
</reference>
<keyword evidence="3" id="KW-1185">Reference proteome</keyword>
<protein>
    <recommendedName>
        <fullName evidence="1">IrrE N-terminal-like domain-containing protein</fullName>
    </recommendedName>
</protein>
<dbReference type="STRING" id="1884432.SAMN05518683_10312"/>
<name>A0A1I5N602_9BACI</name>
<gene>
    <name evidence="2" type="ORF">SAMN05518683_10312</name>
</gene>
<evidence type="ECO:0000313" key="3">
    <source>
        <dbReference type="Proteomes" id="UP000198892"/>
    </source>
</evidence>
<dbReference type="AlphaFoldDB" id="A0A1I5N602"/>
<dbReference type="Pfam" id="PF06114">
    <property type="entry name" value="Peptidase_M78"/>
    <property type="match status" value="1"/>
</dbReference>
<organism evidence="2 3">
    <name type="scientific">Salibacterium halotolerans</name>
    <dbReference type="NCBI Taxonomy" id="1884432"/>
    <lineage>
        <taxon>Bacteria</taxon>
        <taxon>Bacillati</taxon>
        <taxon>Bacillota</taxon>
        <taxon>Bacilli</taxon>
        <taxon>Bacillales</taxon>
        <taxon>Bacillaceae</taxon>
    </lineage>
</organism>
<dbReference type="Proteomes" id="UP000198892">
    <property type="component" value="Unassembled WGS sequence"/>
</dbReference>